<accession>A0A8H8D814</accession>
<dbReference type="VEuPathDB" id="FungiDB:I7I52_02777"/>
<name>A0A8H8D814_AJECA</name>
<dbReference type="AlphaFoldDB" id="A0A8H8D814"/>
<organism evidence="1 2">
    <name type="scientific">Ajellomyces capsulatus</name>
    <name type="common">Darling's disease fungus</name>
    <name type="synonym">Histoplasma capsulatum</name>
    <dbReference type="NCBI Taxonomy" id="5037"/>
    <lineage>
        <taxon>Eukaryota</taxon>
        <taxon>Fungi</taxon>
        <taxon>Dikarya</taxon>
        <taxon>Ascomycota</taxon>
        <taxon>Pezizomycotina</taxon>
        <taxon>Eurotiomycetes</taxon>
        <taxon>Eurotiomycetidae</taxon>
        <taxon>Onygenales</taxon>
        <taxon>Ajellomycetaceae</taxon>
        <taxon>Histoplasma</taxon>
    </lineage>
</organism>
<evidence type="ECO:0000313" key="2">
    <source>
        <dbReference type="Proteomes" id="UP000670092"/>
    </source>
</evidence>
<comment type="caution">
    <text evidence="1">The sequence shown here is derived from an EMBL/GenBank/DDBJ whole genome shotgun (WGS) entry which is preliminary data.</text>
</comment>
<sequence>MYMHLMRILGESNTTYNKRESSVPISAAREIGCSTSINILKLPFLEKSINSRFKPFPVISYGYNVQLPAIPHTDPRRVIPDKSIRQIRYTIQNGFEYVRKSIELLEV</sequence>
<dbReference type="Proteomes" id="UP000670092">
    <property type="component" value="Unassembled WGS sequence"/>
</dbReference>
<reference evidence="1 2" key="1">
    <citation type="submission" date="2021-01" db="EMBL/GenBank/DDBJ databases">
        <title>Chromosome-level genome assembly of a human fungal pathogen reveals clustering of transcriptionally co-regulated genes.</title>
        <authorList>
            <person name="Voorhies M."/>
            <person name="Cohen S."/>
            <person name="Shea T.P."/>
            <person name="Petrus S."/>
            <person name="Munoz J.F."/>
            <person name="Poplawski S."/>
            <person name="Goldman W.E."/>
            <person name="Michael T."/>
            <person name="Cuomo C.A."/>
            <person name="Sil A."/>
            <person name="Beyhan S."/>
        </authorList>
    </citation>
    <scope>NUCLEOTIDE SEQUENCE [LARGE SCALE GENOMIC DNA]</scope>
    <source>
        <strain evidence="1 2">G184AR</strain>
    </source>
</reference>
<protein>
    <submittedName>
        <fullName evidence="1">Uncharacterized protein</fullName>
    </submittedName>
</protein>
<gene>
    <name evidence="1" type="ORF">I7I52_02777</name>
</gene>
<dbReference type="EMBL" id="JAEVHI010000001">
    <property type="protein sequence ID" value="KAG5304444.1"/>
    <property type="molecule type" value="Genomic_DNA"/>
</dbReference>
<proteinExistence type="predicted"/>
<evidence type="ECO:0000313" key="1">
    <source>
        <dbReference type="EMBL" id="KAG5304444.1"/>
    </source>
</evidence>